<keyword evidence="2" id="KW-0547">Nucleotide-binding</keyword>
<evidence type="ECO:0000259" key="4">
    <source>
        <dbReference type="PROSITE" id="PS50893"/>
    </source>
</evidence>
<dbReference type="InterPro" id="IPR003439">
    <property type="entry name" value="ABC_transporter-like_ATP-bd"/>
</dbReference>
<name>A0A139NBA3_STRGN</name>
<dbReference type="PATRIC" id="fig|1302.21.peg.560"/>
<keyword evidence="3 5" id="KW-0067">ATP-binding</keyword>
<evidence type="ECO:0000256" key="3">
    <source>
        <dbReference type="ARBA" id="ARBA00022840"/>
    </source>
</evidence>
<feature type="domain" description="ABC transporter" evidence="4">
    <location>
        <begin position="2"/>
        <end position="227"/>
    </location>
</feature>
<dbReference type="Pfam" id="PF00005">
    <property type="entry name" value="ABC_tran"/>
    <property type="match status" value="1"/>
</dbReference>
<evidence type="ECO:0000313" key="5">
    <source>
        <dbReference type="EMBL" id="KXT73034.1"/>
    </source>
</evidence>
<reference evidence="5 6" key="1">
    <citation type="submission" date="2016-01" db="EMBL/GenBank/DDBJ databases">
        <title>Highly variable Streptococcus oralis are common among viridans streptococci isolated from primates.</title>
        <authorList>
            <person name="Denapaite D."/>
            <person name="Rieger M."/>
            <person name="Koendgen S."/>
            <person name="Brueckner R."/>
            <person name="Ochigava I."/>
            <person name="Kappeler P."/>
            <person name="Maetz-Rensing K."/>
            <person name="Leendertz F."/>
            <person name="Hakenbeck R."/>
        </authorList>
    </citation>
    <scope>NUCLEOTIDE SEQUENCE [LARGE SCALE GENOMIC DNA]</scope>
    <source>
        <strain evidence="5 6">DD07</strain>
    </source>
</reference>
<comment type="caution">
    <text evidence="5">The sequence shown here is derived from an EMBL/GenBank/DDBJ whole genome shotgun (WGS) entry which is preliminary data.</text>
</comment>
<sequence>MLEVKELCKSFGSHCVLDSLSITLGKTGITVIVGLNGSGKTVFLNLISGIIQYDSGEVLLNGNSNGSDAFKKNIFYIPSDSYLPEYLTGNEYADFVQSRYECSSKSIFSEISRLLDMTEALEKAIESYSFGMKKKLQIALGLSLNVGYLLADEVFSGLDLETVILTQELFGLYAKKHKVLLVSHEQNIINQFSNDILLMREGKLTEFKGTADELSEYIYQQGKIVEKIQKIKELI</sequence>
<evidence type="ECO:0000256" key="2">
    <source>
        <dbReference type="ARBA" id="ARBA00022741"/>
    </source>
</evidence>
<dbReference type="InterPro" id="IPR017871">
    <property type="entry name" value="ABC_transporter-like_CS"/>
</dbReference>
<organism evidence="5 6">
    <name type="scientific">Streptococcus gordonii</name>
    <dbReference type="NCBI Taxonomy" id="1302"/>
    <lineage>
        <taxon>Bacteria</taxon>
        <taxon>Bacillati</taxon>
        <taxon>Bacillota</taxon>
        <taxon>Bacilli</taxon>
        <taxon>Lactobacillales</taxon>
        <taxon>Streptococcaceae</taxon>
        <taxon>Streptococcus</taxon>
    </lineage>
</organism>
<dbReference type="AlphaFoldDB" id="A0A139NBA3"/>
<dbReference type="SMART" id="SM00382">
    <property type="entry name" value="AAA"/>
    <property type="match status" value="1"/>
</dbReference>
<keyword evidence="1" id="KW-0813">Transport</keyword>
<dbReference type="PANTHER" id="PTHR42939">
    <property type="entry name" value="ABC TRANSPORTER ATP-BINDING PROTEIN ALBC-RELATED"/>
    <property type="match status" value="1"/>
</dbReference>
<dbReference type="GO" id="GO:0016887">
    <property type="term" value="F:ATP hydrolysis activity"/>
    <property type="evidence" value="ECO:0007669"/>
    <property type="project" value="InterPro"/>
</dbReference>
<dbReference type="Gene3D" id="3.40.50.300">
    <property type="entry name" value="P-loop containing nucleotide triphosphate hydrolases"/>
    <property type="match status" value="1"/>
</dbReference>
<dbReference type="InterPro" id="IPR051782">
    <property type="entry name" value="ABC_Transporter_VariousFunc"/>
</dbReference>
<dbReference type="EMBL" id="LQRC01000079">
    <property type="protein sequence ID" value="KXT73034.1"/>
    <property type="molecule type" value="Genomic_DNA"/>
</dbReference>
<dbReference type="InterPro" id="IPR003593">
    <property type="entry name" value="AAA+_ATPase"/>
</dbReference>
<gene>
    <name evidence="5" type="ORF">SGODD07_00496</name>
</gene>
<dbReference type="PANTHER" id="PTHR42939:SF1">
    <property type="entry name" value="ABC TRANSPORTER ATP-BINDING PROTEIN ALBC-RELATED"/>
    <property type="match status" value="1"/>
</dbReference>
<dbReference type="PROSITE" id="PS50893">
    <property type="entry name" value="ABC_TRANSPORTER_2"/>
    <property type="match status" value="1"/>
</dbReference>
<dbReference type="GO" id="GO:0005524">
    <property type="term" value="F:ATP binding"/>
    <property type="evidence" value="ECO:0007669"/>
    <property type="project" value="UniProtKB-KW"/>
</dbReference>
<dbReference type="SUPFAM" id="SSF52540">
    <property type="entry name" value="P-loop containing nucleoside triphosphate hydrolases"/>
    <property type="match status" value="1"/>
</dbReference>
<accession>A0A139NBA3</accession>
<dbReference type="InterPro" id="IPR027417">
    <property type="entry name" value="P-loop_NTPase"/>
</dbReference>
<evidence type="ECO:0000256" key="1">
    <source>
        <dbReference type="ARBA" id="ARBA00022448"/>
    </source>
</evidence>
<dbReference type="PROSITE" id="PS00211">
    <property type="entry name" value="ABC_TRANSPORTER_1"/>
    <property type="match status" value="1"/>
</dbReference>
<proteinExistence type="predicted"/>
<protein>
    <submittedName>
        <fullName evidence="5">ABC transporter, ATP-binding protein</fullName>
    </submittedName>
</protein>
<evidence type="ECO:0000313" key="6">
    <source>
        <dbReference type="Proteomes" id="UP000070096"/>
    </source>
</evidence>
<dbReference type="Proteomes" id="UP000070096">
    <property type="component" value="Unassembled WGS sequence"/>
</dbReference>